<keyword evidence="19" id="KW-1185">Reference proteome</keyword>
<evidence type="ECO:0000256" key="8">
    <source>
        <dbReference type="ARBA" id="ARBA00023136"/>
    </source>
</evidence>
<dbReference type="InterPro" id="IPR001828">
    <property type="entry name" value="ANF_lig-bd_rcpt"/>
</dbReference>
<comment type="caution">
    <text evidence="18">The sequence shown here is derived from an EMBL/GenBank/DDBJ whole genome shotgun (WGS) entry which is preliminary data.</text>
</comment>
<comment type="similarity">
    <text evidence="2">Belongs to the glutamate-gated ion channel (TC 1.A.10.1) family.</text>
</comment>
<evidence type="ECO:0000256" key="13">
    <source>
        <dbReference type="PIRSR" id="PIRSR037090-50"/>
    </source>
</evidence>
<feature type="region of interest" description="Disordered" evidence="14">
    <location>
        <begin position="920"/>
        <end position="942"/>
    </location>
</feature>
<gene>
    <name evidence="18" type="ORF">NE237_025358</name>
</gene>
<sequence length="1008" mass="112898">MKNKHFTFFLLFLLLTSFHTSFTEAQEYSSPNNPGLFHVGVVLDLDSVVGKVAQRCISMALSDYYAVHPNYNSKIVLHVRDSRGDAINAASAALYLMKDVEVQALIWPQQSTQASFAIDLGEKAQVPIVSFSATSPSLSPLKSPYFVRTAIDDSTQVQAIAAMIQAFQWKEVVLIHEDTDYGNVLIPYFLDVFEKIDVHIPYRSTIPLDATDDQILTELHNLTTMQTSVFIVHMSSAIGSRLFINANNAGMMSKGYAWIVTDGFSSLFQPMDSKTISSMEGVLGVRPYIPKSKELEEFDLKWRRMVYLNKSSSELSEPGLYGLWAYDTVWTLAMAVERVGTLDPQFLSSNTTNNLTNLSSLGYSPIGPKLLQSILNTTFRGLSGDFHLVNGQLKSFAFQIFNVIGEGERVIGYWTKTGGLSMQLNTTNKLTNSDSVIKLKLIVWPGYTTTKPKGWIIPTNGEEYLKVLVPIKYGFKEFVSMERDPVTKKMVNITGFCIEVFQNITSKLSFGLRYEYQPYPLDGEVIQNYTELIDQVYHKKFDAVVGDVSILAKRANYVDFTMPFSESGVIMVVPMTDNFERETWMFVKPLSPYLWLVTFGGFFYIGFVIWTLERHRHNSDFAPTIREGIPTSLWYSFLTLIFSQREKIDNNLTRFVLITWVFYMLILTQSYTASLSSSLTVRQLQPTIKNIHEIRSNGYYVGYQDGSFVGEFLTDYLLLDKSKLKPYTTPEDYHNALSNGSVVAIFDEIPYVQVFLNTYCNKYSTVGLTYSSEGLGFVFPKDSRLVSYLSTEILKITDDGTLDKIKQRWLQTGSNCDGPSSSSRSTTQLTLRSFVGLYIIIGVVSISSLLINFMCRGCPVQIPSISQMLRWIAPPSGLNYFMPFVPQVPVVELQPGGTGACAGAEHVVINIVERVCDPENRGAEETIEGEPSNPRDVGSTSTTQAPIQLENTVGEGPSATWDVESTSRPRTLLDLGSLRCRAKNLWGEDPDNSDPASKAILKASSSRI</sequence>
<dbReference type="InterPro" id="IPR019594">
    <property type="entry name" value="Glu/Gly-bd"/>
</dbReference>
<accession>A0A9Q0K0H0</accession>
<keyword evidence="11" id="KW-1071">Ligand-gated ion channel</keyword>
<keyword evidence="4 15" id="KW-0812">Transmembrane</keyword>
<keyword evidence="7" id="KW-0406">Ion transport</keyword>
<keyword evidence="10" id="KW-0325">Glycoprotein</keyword>
<evidence type="ECO:0000256" key="16">
    <source>
        <dbReference type="SAM" id="SignalP"/>
    </source>
</evidence>
<feature type="transmembrane region" description="Helical" evidence="15">
    <location>
        <begin position="593"/>
        <end position="612"/>
    </location>
</feature>
<keyword evidence="3" id="KW-0813">Transport</keyword>
<dbReference type="InterPro" id="IPR015683">
    <property type="entry name" value="Ionotropic_Glu_rcpt"/>
</dbReference>
<dbReference type="PANTHER" id="PTHR34836:SF7">
    <property type="entry name" value="RECEPTOR LIGAND BINDING REGION DOMAIN-CONTAINING PROTEIN"/>
    <property type="match status" value="1"/>
</dbReference>
<dbReference type="Gene3D" id="1.10.287.70">
    <property type="match status" value="1"/>
</dbReference>
<name>A0A9Q0K0H0_9MAGN</name>
<keyword evidence="12" id="KW-0407">Ion channel</keyword>
<evidence type="ECO:0000313" key="19">
    <source>
        <dbReference type="Proteomes" id="UP001141806"/>
    </source>
</evidence>
<dbReference type="InterPro" id="IPR001320">
    <property type="entry name" value="Iontro_rcpt_C"/>
</dbReference>
<dbReference type="FunFam" id="3.40.50.2300:FF:000081">
    <property type="entry name" value="Glutamate receptor"/>
    <property type="match status" value="1"/>
</dbReference>
<organism evidence="18 19">
    <name type="scientific">Protea cynaroides</name>
    <dbReference type="NCBI Taxonomy" id="273540"/>
    <lineage>
        <taxon>Eukaryota</taxon>
        <taxon>Viridiplantae</taxon>
        <taxon>Streptophyta</taxon>
        <taxon>Embryophyta</taxon>
        <taxon>Tracheophyta</taxon>
        <taxon>Spermatophyta</taxon>
        <taxon>Magnoliopsida</taxon>
        <taxon>Proteales</taxon>
        <taxon>Proteaceae</taxon>
        <taxon>Protea</taxon>
    </lineage>
</organism>
<feature type="transmembrane region" description="Helical" evidence="15">
    <location>
        <begin position="624"/>
        <end position="643"/>
    </location>
</feature>
<dbReference type="OrthoDB" id="5984008at2759"/>
<evidence type="ECO:0000256" key="6">
    <source>
        <dbReference type="ARBA" id="ARBA00022989"/>
    </source>
</evidence>
<dbReference type="Pfam" id="PF01094">
    <property type="entry name" value="ANF_receptor"/>
    <property type="match status" value="1"/>
</dbReference>
<dbReference type="SMART" id="SM00079">
    <property type="entry name" value="PBPe"/>
    <property type="match status" value="1"/>
</dbReference>
<evidence type="ECO:0000256" key="4">
    <source>
        <dbReference type="ARBA" id="ARBA00022692"/>
    </source>
</evidence>
<protein>
    <recommendedName>
        <fullName evidence="17">Ionotropic glutamate receptor C-terminal domain-containing protein</fullName>
    </recommendedName>
</protein>
<proteinExistence type="inferred from homology"/>
<keyword evidence="8 15" id="KW-0472">Membrane</keyword>
<evidence type="ECO:0000256" key="3">
    <source>
        <dbReference type="ARBA" id="ARBA00022448"/>
    </source>
</evidence>
<dbReference type="Pfam" id="PF00060">
    <property type="entry name" value="Lig_chan"/>
    <property type="match status" value="1"/>
</dbReference>
<feature type="transmembrane region" description="Helical" evidence="15">
    <location>
        <begin position="655"/>
        <end position="673"/>
    </location>
</feature>
<dbReference type="EMBL" id="JAMYWD010000010">
    <property type="protein sequence ID" value="KAJ4958247.1"/>
    <property type="molecule type" value="Genomic_DNA"/>
</dbReference>
<evidence type="ECO:0000256" key="12">
    <source>
        <dbReference type="ARBA" id="ARBA00023303"/>
    </source>
</evidence>
<feature type="chain" id="PRO_5040132513" description="Ionotropic glutamate receptor C-terminal domain-containing protein" evidence="16">
    <location>
        <begin position="26"/>
        <end position="1008"/>
    </location>
</feature>
<dbReference type="GO" id="GO:0016020">
    <property type="term" value="C:membrane"/>
    <property type="evidence" value="ECO:0007669"/>
    <property type="project" value="UniProtKB-SubCell"/>
</dbReference>
<feature type="transmembrane region" description="Helical" evidence="15">
    <location>
        <begin position="834"/>
        <end position="854"/>
    </location>
</feature>
<evidence type="ECO:0000256" key="9">
    <source>
        <dbReference type="ARBA" id="ARBA00023170"/>
    </source>
</evidence>
<evidence type="ECO:0000256" key="1">
    <source>
        <dbReference type="ARBA" id="ARBA00004141"/>
    </source>
</evidence>
<evidence type="ECO:0000313" key="18">
    <source>
        <dbReference type="EMBL" id="KAJ4958247.1"/>
    </source>
</evidence>
<dbReference type="CDD" id="cd13686">
    <property type="entry name" value="GluR_Plant"/>
    <property type="match status" value="1"/>
</dbReference>
<evidence type="ECO:0000259" key="17">
    <source>
        <dbReference type="SMART" id="SM00079"/>
    </source>
</evidence>
<dbReference type="FunFam" id="1.10.287.70:FF:000037">
    <property type="entry name" value="Glutamate receptor"/>
    <property type="match status" value="1"/>
</dbReference>
<dbReference type="SUPFAM" id="SSF53822">
    <property type="entry name" value="Periplasmic binding protein-like I"/>
    <property type="match status" value="1"/>
</dbReference>
<keyword evidence="5 16" id="KW-0732">Signal</keyword>
<dbReference type="InterPro" id="IPR017103">
    <property type="entry name" value="Iontropic_Glu_rcpt_pln"/>
</dbReference>
<dbReference type="CDD" id="cd19990">
    <property type="entry name" value="PBP1_GABAb_receptor_plant"/>
    <property type="match status" value="1"/>
</dbReference>
<dbReference type="PANTHER" id="PTHR34836">
    <property type="entry name" value="OS06G0188250 PROTEIN"/>
    <property type="match status" value="1"/>
</dbReference>
<evidence type="ECO:0000256" key="11">
    <source>
        <dbReference type="ARBA" id="ARBA00023286"/>
    </source>
</evidence>
<feature type="signal peptide" evidence="16">
    <location>
        <begin position="1"/>
        <end position="25"/>
    </location>
</feature>
<dbReference type="Gene3D" id="3.40.50.2300">
    <property type="match status" value="2"/>
</dbReference>
<evidence type="ECO:0000256" key="5">
    <source>
        <dbReference type="ARBA" id="ARBA00022729"/>
    </source>
</evidence>
<dbReference type="Gene3D" id="3.40.190.10">
    <property type="entry name" value="Periplasmic binding protein-like II"/>
    <property type="match status" value="3"/>
</dbReference>
<dbReference type="AlphaFoldDB" id="A0A9Q0K0H0"/>
<reference evidence="18" key="1">
    <citation type="journal article" date="2023" name="Plant J.">
        <title>The genome of the king protea, Protea cynaroides.</title>
        <authorList>
            <person name="Chang J."/>
            <person name="Duong T.A."/>
            <person name="Schoeman C."/>
            <person name="Ma X."/>
            <person name="Roodt D."/>
            <person name="Barker N."/>
            <person name="Li Z."/>
            <person name="Van de Peer Y."/>
            <person name="Mizrachi E."/>
        </authorList>
    </citation>
    <scope>NUCLEOTIDE SEQUENCE</scope>
    <source>
        <tissue evidence="18">Young leaves</tissue>
    </source>
</reference>
<keyword evidence="13" id="KW-1015">Disulfide bond</keyword>
<evidence type="ECO:0000256" key="14">
    <source>
        <dbReference type="SAM" id="MobiDB-lite"/>
    </source>
</evidence>
<dbReference type="Proteomes" id="UP001141806">
    <property type="component" value="Unassembled WGS sequence"/>
</dbReference>
<dbReference type="SUPFAM" id="SSF53850">
    <property type="entry name" value="Periplasmic binding protein-like II"/>
    <property type="match status" value="1"/>
</dbReference>
<evidence type="ECO:0000256" key="7">
    <source>
        <dbReference type="ARBA" id="ARBA00023065"/>
    </source>
</evidence>
<feature type="disulfide bond" evidence="13">
    <location>
        <begin position="760"/>
        <end position="816"/>
    </location>
</feature>
<dbReference type="Pfam" id="PF10613">
    <property type="entry name" value="Lig_chan-Glu_bd"/>
    <property type="match status" value="1"/>
</dbReference>
<dbReference type="PIRSF" id="PIRSF037090">
    <property type="entry name" value="Iontro_Glu-like_rcpt_pln"/>
    <property type="match status" value="1"/>
</dbReference>
<keyword evidence="9" id="KW-0675">Receptor</keyword>
<keyword evidence="6 15" id="KW-1133">Transmembrane helix</keyword>
<dbReference type="InterPro" id="IPR044440">
    <property type="entry name" value="GABAb_receptor_plant_PBP1"/>
</dbReference>
<evidence type="ECO:0000256" key="2">
    <source>
        <dbReference type="ARBA" id="ARBA00008685"/>
    </source>
</evidence>
<dbReference type="GO" id="GO:0015276">
    <property type="term" value="F:ligand-gated monoatomic ion channel activity"/>
    <property type="evidence" value="ECO:0007669"/>
    <property type="project" value="InterPro"/>
</dbReference>
<dbReference type="InterPro" id="IPR028082">
    <property type="entry name" value="Peripla_BP_I"/>
</dbReference>
<dbReference type="FunFam" id="3.40.190.10:FF:000054">
    <property type="entry name" value="Glutamate receptor"/>
    <property type="match status" value="1"/>
</dbReference>
<comment type="subcellular location">
    <subcellularLocation>
        <location evidence="1">Membrane</location>
        <topology evidence="1">Multi-pass membrane protein</topology>
    </subcellularLocation>
</comment>
<evidence type="ECO:0000256" key="15">
    <source>
        <dbReference type="SAM" id="Phobius"/>
    </source>
</evidence>
<dbReference type="FunFam" id="3.40.50.2300:FF:000195">
    <property type="entry name" value="Glutamate receptor"/>
    <property type="match status" value="1"/>
</dbReference>
<feature type="domain" description="Ionotropic glutamate receptor C-terminal" evidence="17">
    <location>
        <begin position="466"/>
        <end position="812"/>
    </location>
</feature>
<feature type="region of interest" description="Disordered" evidence="14">
    <location>
        <begin position="984"/>
        <end position="1008"/>
    </location>
</feature>
<evidence type="ECO:0000256" key="10">
    <source>
        <dbReference type="ARBA" id="ARBA00023180"/>
    </source>
</evidence>